<name>A0AAU9XDJ5_9CNID</name>
<protein>
    <submittedName>
        <fullName evidence="2">Uncharacterized protein</fullName>
    </submittedName>
</protein>
<dbReference type="AlphaFoldDB" id="A0AAU9XDJ5"/>
<reference evidence="2 3" key="1">
    <citation type="submission" date="2022-05" db="EMBL/GenBank/DDBJ databases">
        <authorList>
            <consortium name="Genoscope - CEA"/>
            <person name="William W."/>
        </authorList>
    </citation>
    <scope>NUCLEOTIDE SEQUENCE [LARGE SCALE GENOMIC DNA]</scope>
</reference>
<dbReference type="EMBL" id="CALNXJ010000039">
    <property type="protein sequence ID" value="CAH3144449.1"/>
    <property type="molecule type" value="Genomic_DNA"/>
</dbReference>
<dbReference type="Proteomes" id="UP001159428">
    <property type="component" value="Unassembled WGS sequence"/>
</dbReference>
<sequence length="181" mass="20403">MAGKRESLERKANRDENWAVPAQQNHDDSRQTVLLLGENLHAPNKNEPRYIVESDKIKAEEINNSDSETQFSASRTYYNTGRTGVENHQQAFQSSANQGNHGQIAHAPPTQGLGRGDQNQNYPSWPAPRGLIGVIPPRELNMRPGEDDADNSPNYRRMAVCQETDGALGQRTKMRVYMKRF</sequence>
<gene>
    <name evidence="2" type="ORF">PMEA_00021035</name>
</gene>
<proteinExistence type="predicted"/>
<feature type="region of interest" description="Disordered" evidence="1">
    <location>
        <begin position="80"/>
        <end position="125"/>
    </location>
</feature>
<accession>A0AAU9XDJ5</accession>
<evidence type="ECO:0000313" key="2">
    <source>
        <dbReference type="EMBL" id="CAH3144449.1"/>
    </source>
</evidence>
<keyword evidence="3" id="KW-1185">Reference proteome</keyword>
<feature type="compositionally biased region" description="Polar residues" evidence="1">
    <location>
        <begin position="80"/>
        <end position="101"/>
    </location>
</feature>
<evidence type="ECO:0000256" key="1">
    <source>
        <dbReference type="SAM" id="MobiDB-lite"/>
    </source>
</evidence>
<organism evidence="2 3">
    <name type="scientific">Pocillopora meandrina</name>
    <dbReference type="NCBI Taxonomy" id="46732"/>
    <lineage>
        <taxon>Eukaryota</taxon>
        <taxon>Metazoa</taxon>
        <taxon>Cnidaria</taxon>
        <taxon>Anthozoa</taxon>
        <taxon>Hexacorallia</taxon>
        <taxon>Scleractinia</taxon>
        <taxon>Astrocoeniina</taxon>
        <taxon>Pocilloporidae</taxon>
        <taxon>Pocillopora</taxon>
    </lineage>
</organism>
<comment type="caution">
    <text evidence="2">The sequence shown here is derived from an EMBL/GenBank/DDBJ whole genome shotgun (WGS) entry which is preliminary data.</text>
</comment>
<feature type="compositionally biased region" description="Basic and acidic residues" evidence="1">
    <location>
        <begin position="1"/>
        <end position="17"/>
    </location>
</feature>
<evidence type="ECO:0000313" key="3">
    <source>
        <dbReference type="Proteomes" id="UP001159428"/>
    </source>
</evidence>
<feature type="region of interest" description="Disordered" evidence="1">
    <location>
        <begin position="1"/>
        <end position="30"/>
    </location>
</feature>